<reference evidence="1" key="1">
    <citation type="submission" date="2021-01" db="EMBL/GenBank/DDBJ databases">
        <authorList>
            <person name="Corre E."/>
            <person name="Pelletier E."/>
            <person name="Niang G."/>
            <person name="Scheremetjew M."/>
            <person name="Finn R."/>
            <person name="Kale V."/>
            <person name="Holt S."/>
            <person name="Cochrane G."/>
            <person name="Meng A."/>
            <person name="Brown T."/>
            <person name="Cohen L."/>
        </authorList>
    </citation>
    <scope>NUCLEOTIDE SEQUENCE</scope>
    <source>
        <strain evidence="1">Isolate 1302-5</strain>
    </source>
</reference>
<proteinExistence type="predicted"/>
<accession>A0A7S4JCI8</accession>
<sequence>MTCVEALLDVSAAIESVGPDVLTGSSLLVKLELGLELGLRNTADTLKKTMLIGREGFVFYPCSKCRGAKTFRFCMSTESPFSSCFSLHVCSAAFLELTSLSKFVLEEAKAF</sequence>
<evidence type="ECO:0000313" key="1">
    <source>
        <dbReference type="EMBL" id="CAE2259285.1"/>
    </source>
</evidence>
<name>A0A7S4JCI8_9STRA</name>
<gene>
    <name evidence="1" type="ORF">OAUR00152_LOCUS25883</name>
</gene>
<organism evidence="1">
    <name type="scientific">Odontella aurita</name>
    <dbReference type="NCBI Taxonomy" id="265563"/>
    <lineage>
        <taxon>Eukaryota</taxon>
        <taxon>Sar</taxon>
        <taxon>Stramenopiles</taxon>
        <taxon>Ochrophyta</taxon>
        <taxon>Bacillariophyta</taxon>
        <taxon>Mediophyceae</taxon>
        <taxon>Biddulphiophycidae</taxon>
        <taxon>Eupodiscales</taxon>
        <taxon>Odontellaceae</taxon>
        <taxon>Odontella</taxon>
    </lineage>
</organism>
<protein>
    <submittedName>
        <fullName evidence="1">Uncharacterized protein</fullName>
    </submittedName>
</protein>
<dbReference type="AlphaFoldDB" id="A0A7S4JCI8"/>
<dbReference type="EMBL" id="HBKQ01037500">
    <property type="protein sequence ID" value="CAE2259285.1"/>
    <property type="molecule type" value="Transcribed_RNA"/>
</dbReference>